<proteinExistence type="predicted"/>
<evidence type="ECO:0000313" key="1">
    <source>
        <dbReference type="EMBL" id="CAD6544259.1"/>
    </source>
</evidence>
<evidence type="ECO:0000313" key="2">
    <source>
        <dbReference type="Proteomes" id="UP000598032"/>
    </source>
</evidence>
<dbReference type="Pfam" id="PF00300">
    <property type="entry name" value="His_Phos_1"/>
    <property type="match status" value="1"/>
</dbReference>
<reference evidence="1 2" key="1">
    <citation type="submission" date="2020-10" db="EMBL/GenBank/DDBJ databases">
        <authorList>
            <person name="Peeters C."/>
        </authorList>
    </citation>
    <scope>NUCLEOTIDE SEQUENCE [LARGE SCALE GENOMIC DNA]</scope>
    <source>
        <strain evidence="1 2">LMG 28140</strain>
    </source>
</reference>
<protein>
    <submittedName>
        <fullName evidence="1">Phosphoglycerate mutase GpmB</fullName>
        <ecNumber evidence="1">5.4.2.-</ecNumber>
    </submittedName>
</protein>
<dbReference type="GO" id="GO:0016853">
    <property type="term" value="F:isomerase activity"/>
    <property type="evidence" value="ECO:0007669"/>
    <property type="project" value="UniProtKB-KW"/>
</dbReference>
<dbReference type="InterPro" id="IPR013078">
    <property type="entry name" value="His_Pase_superF_clade-1"/>
</dbReference>
<dbReference type="InterPro" id="IPR029033">
    <property type="entry name" value="His_PPase_superfam"/>
</dbReference>
<dbReference type="EMBL" id="CAJHCP010000008">
    <property type="protein sequence ID" value="CAD6544259.1"/>
    <property type="molecule type" value="Genomic_DNA"/>
</dbReference>
<dbReference type="Gene3D" id="3.40.50.1240">
    <property type="entry name" value="Phosphoglycerate mutase-like"/>
    <property type="match status" value="1"/>
</dbReference>
<accession>A0ABM8NUN0</accession>
<dbReference type="EC" id="5.4.2.-" evidence="1"/>
<dbReference type="SMART" id="SM00855">
    <property type="entry name" value="PGAM"/>
    <property type="match status" value="1"/>
</dbReference>
<dbReference type="PANTHER" id="PTHR48100:SF1">
    <property type="entry name" value="HISTIDINE PHOSPHATASE FAMILY PROTEIN-RELATED"/>
    <property type="match status" value="1"/>
</dbReference>
<dbReference type="SUPFAM" id="SSF53254">
    <property type="entry name" value="Phosphoglycerate mutase-like"/>
    <property type="match status" value="1"/>
</dbReference>
<keyword evidence="2" id="KW-1185">Reference proteome</keyword>
<dbReference type="Proteomes" id="UP000598032">
    <property type="component" value="Unassembled WGS sequence"/>
</dbReference>
<name>A0ABM8NUN0_9BURK</name>
<organism evidence="1 2">
    <name type="scientific">Paraburkholderia metrosideri</name>
    <dbReference type="NCBI Taxonomy" id="580937"/>
    <lineage>
        <taxon>Bacteria</taxon>
        <taxon>Pseudomonadati</taxon>
        <taxon>Pseudomonadota</taxon>
        <taxon>Betaproteobacteria</taxon>
        <taxon>Burkholderiales</taxon>
        <taxon>Burkholderiaceae</taxon>
        <taxon>Paraburkholderia</taxon>
    </lineage>
</organism>
<comment type="caution">
    <text evidence="1">The sequence shown here is derived from an EMBL/GenBank/DDBJ whole genome shotgun (WGS) entry which is preliminary data.</text>
</comment>
<keyword evidence="1" id="KW-0413">Isomerase</keyword>
<dbReference type="PANTHER" id="PTHR48100">
    <property type="entry name" value="BROAD-SPECIFICITY PHOSPHATASE YOR283W-RELATED"/>
    <property type="match status" value="1"/>
</dbReference>
<sequence>MRVTARASTRLPLFATIAARHNQAYGAHSHLMTTQILFIRHGETDWNRIKRIQGHIDIPLATTGLAQAQRLARRFADDAKQGVRLDAIYSSDLLRAQQTAQPIADVLGLSLQLRESLRERSYGAFQGHDSDEIALRFPDEYAHWQTRDPGFAPPDGESLRAFYHRVVHAIEPLVAAHPGGRIACVAHGGVLDCVRRFACKLPLDAPRDYALLNTSVNVVDFENGHANIVSWADVAHLDTPSSDDGFKKQVPEPGR</sequence>
<gene>
    <name evidence="1" type="primary">gpmB</name>
    <name evidence="1" type="ORF">LMG28140_04033</name>
</gene>
<dbReference type="CDD" id="cd07067">
    <property type="entry name" value="HP_PGM_like"/>
    <property type="match status" value="1"/>
</dbReference>
<dbReference type="InterPro" id="IPR050275">
    <property type="entry name" value="PGM_Phosphatase"/>
</dbReference>